<proteinExistence type="predicted"/>
<dbReference type="PANTHER" id="PTHR13774:SF32">
    <property type="entry name" value="ANTISENSE-ENHANCING SEQUENCE 1"/>
    <property type="match status" value="1"/>
</dbReference>
<gene>
    <name evidence="2" type="primary">SMKI08G0720</name>
    <name evidence="2" type="ORF">SMKI_08G0720</name>
</gene>
<dbReference type="Pfam" id="PF02567">
    <property type="entry name" value="PhzC-PhzF"/>
    <property type="match status" value="1"/>
</dbReference>
<name>A0AA35NHW9_SACMI</name>
<reference evidence="2" key="1">
    <citation type="submission" date="2022-10" db="EMBL/GenBank/DDBJ databases">
        <authorList>
            <person name="Byrne P K."/>
        </authorList>
    </citation>
    <scope>NUCLEOTIDE SEQUENCE</scope>
    <source>
        <strain evidence="2">IFO1815</strain>
    </source>
</reference>
<dbReference type="PIRSF" id="PIRSF016184">
    <property type="entry name" value="PhzC_PhzF"/>
    <property type="match status" value="1"/>
</dbReference>
<evidence type="ECO:0000256" key="1">
    <source>
        <dbReference type="PIRSR" id="PIRSR016184-1"/>
    </source>
</evidence>
<dbReference type="GO" id="GO:0005737">
    <property type="term" value="C:cytoplasm"/>
    <property type="evidence" value="ECO:0007669"/>
    <property type="project" value="TreeGrafter"/>
</dbReference>
<organism evidence="2 3">
    <name type="scientific">Saccharomyces mikatae IFO 1815</name>
    <dbReference type="NCBI Taxonomy" id="226126"/>
    <lineage>
        <taxon>Eukaryota</taxon>
        <taxon>Fungi</taxon>
        <taxon>Dikarya</taxon>
        <taxon>Ascomycota</taxon>
        <taxon>Saccharomycotina</taxon>
        <taxon>Saccharomycetes</taxon>
        <taxon>Saccharomycetales</taxon>
        <taxon>Saccharomycetaceae</taxon>
        <taxon>Saccharomyces</taxon>
    </lineage>
</organism>
<evidence type="ECO:0000313" key="2">
    <source>
        <dbReference type="EMBL" id="CAI4039408.1"/>
    </source>
</evidence>
<dbReference type="Gene3D" id="3.10.310.10">
    <property type="entry name" value="Diaminopimelate Epimerase, Chain A, domain 1"/>
    <property type="match status" value="2"/>
</dbReference>
<dbReference type="AlphaFoldDB" id="A0AA35NHW9"/>
<dbReference type="Proteomes" id="UP001161438">
    <property type="component" value="Chromosome 8"/>
</dbReference>
<evidence type="ECO:0008006" key="4">
    <source>
        <dbReference type="Google" id="ProtNLM"/>
    </source>
</evidence>
<protein>
    <recommendedName>
        <fullName evidence="4">Yhi9p</fullName>
    </recommendedName>
</protein>
<evidence type="ECO:0000313" key="3">
    <source>
        <dbReference type="Proteomes" id="UP001161438"/>
    </source>
</evidence>
<accession>A0AA35NHW9</accession>
<dbReference type="SUPFAM" id="SSF54506">
    <property type="entry name" value="Diaminopimelate epimerase-like"/>
    <property type="match status" value="1"/>
</dbReference>
<dbReference type="RefSeq" id="XP_056082523.1">
    <property type="nucleotide sequence ID" value="XM_056222876.1"/>
</dbReference>
<dbReference type="InterPro" id="IPR003719">
    <property type="entry name" value="Phenazine_PhzF-like"/>
</dbReference>
<feature type="active site" evidence="1">
    <location>
        <position position="52"/>
    </location>
</feature>
<dbReference type="EMBL" id="OX365764">
    <property type="protein sequence ID" value="CAI4039408.1"/>
    <property type="molecule type" value="Genomic_DNA"/>
</dbReference>
<dbReference type="GO" id="GO:0016853">
    <property type="term" value="F:isomerase activity"/>
    <property type="evidence" value="ECO:0007669"/>
    <property type="project" value="TreeGrafter"/>
</dbReference>
<dbReference type="NCBIfam" id="TIGR00654">
    <property type="entry name" value="PhzF_family"/>
    <property type="match status" value="1"/>
</dbReference>
<dbReference type="GeneID" id="80918619"/>
<sequence length="294" mass="31953">MSLTVPFKQVDVFTEKPFKGNPVAVVNFLEVDESGVTQEELQAIANWTNLSETTFLFKPSDDKCDYKLRIFSPRSELPFAGHPTIGSCKAFLEFTQNTTATSIIQECGVGAIPLTISDGLISFKAALADYEAISNEVIANYEEAIGLKFVTAPALLHTGPEWIVALVEDAETCFNANPNFGMLGRQTKQNDHLGIILAGPKKTSSIKNSYEMRAFAPAVNVNEDPVCGSGSLALARYLQELYKFEETTDITISQGGRLDRDGHIIASIKKEANGSTSYHVAGHAITVIDGKIKL</sequence>
<keyword evidence="3" id="KW-1185">Reference proteome</keyword>
<dbReference type="FunFam" id="3.10.310.10:FF:000024">
    <property type="entry name" value="Yhi9p"/>
    <property type="match status" value="1"/>
</dbReference>
<dbReference type="PANTHER" id="PTHR13774">
    <property type="entry name" value="PHENAZINE BIOSYNTHESIS PROTEIN"/>
    <property type="match status" value="1"/>
</dbReference>